<dbReference type="InterPro" id="IPR014756">
    <property type="entry name" value="Ig_E-set"/>
</dbReference>
<name>A0A3P7IHG9_STRVU</name>
<dbReference type="PANTHER" id="PTHR24075">
    <property type="entry name" value="SEC63 DOMAIN-CONTAINING"/>
    <property type="match status" value="1"/>
</dbReference>
<dbReference type="GO" id="GO:0003724">
    <property type="term" value="F:RNA helicase activity"/>
    <property type="evidence" value="ECO:0007669"/>
    <property type="project" value="TreeGrafter"/>
</dbReference>
<dbReference type="FunFam" id="2.60.40.150:FF:000133">
    <property type="entry name" value="Pre-mRNA splicing helicase, putative"/>
    <property type="match status" value="1"/>
</dbReference>
<evidence type="ECO:0000256" key="1">
    <source>
        <dbReference type="ARBA" id="ARBA00004141"/>
    </source>
</evidence>
<dbReference type="SUPFAM" id="SSF81296">
    <property type="entry name" value="E set domains"/>
    <property type="match status" value="1"/>
</dbReference>
<keyword evidence="7" id="KW-0143">Chaperone</keyword>
<dbReference type="Pfam" id="PF02889">
    <property type="entry name" value="Sec63"/>
    <property type="match status" value="1"/>
</dbReference>
<dbReference type="Proteomes" id="UP000270094">
    <property type="component" value="Unassembled WGS sequence"/>
</dbReference>
<evidence type="ECO:0000256" key="3">
    <source>
        <dbReference type="ARBA" id="ARBA00022692"/>
    </source>
</evidence>
<evidence type="ECO:0000256" key="2">
    <source>
        <dbReference type="ARBA" id="ARBA00004240"/>
    </source>
</evidence>
<dbReference type="GO" id="GO:0005681">
    <property type="term" value="C:spliceosomal complex"/>
    <property type="evidence" value="ECO:0007669"/>
    <property type="project" value="TreeGrafter"/>
</dbReference>
<evidence type="ECO:0000313" key="9">
    <source>
        <dbReference type="EMBL" id="VDM72450.1"/>
    </source>
</evidence>
<dbReference type="EMBL" id="UYYB01025439">
    <property type="protein sequence ID" value="VDM72450.1"/>
    <property type="molecule type" value="Genomic_DNA"/>
</dbReference>
<evidence type="ECO:0000313" key="10">
    <source>
        <dbReference type="Proteomes" id="UP000270094"/>
    </source>
</evidence>
<evidence type="ECO:0000256" key="6">
    <source>
        <dbReference type="ARBA" id="ARBA00023136"/>
    </source>
</evidence>
<dbReference type="AlphaFoldDB" id="A0A3P7IHG9"/>
<dbReference type="GO" id="GO:0003723">
    <property type="term" value="F:RNA binding"/>
    <property type="evidence" value="ECO:0007669"/>
    <property type="project" value="TreeGrafter"/>
</dbReference>
<keyword evidence="4" id="KW-0256">Endoplasmic reticulum</keyword>
<evidence type="ECO:0000259" key="8">
    <source>
        <dbReference type="Pfam" id="PF02889"/>
    </source>
</evidence>
<dbReference type="GO" id="GO:0000388">
    <property type="term" value="P:spliceosome conformational change to release U4 (or U4atac) and U1 (or U11)"/>
    <property type="evidence" value="ECO:0007669"/>
    <property type="project" value="TreeGrafter"/>
</dbReference>
<organism evidence="9 10">
    <name type="scientific">Strongylus vulgaris</name>
    <name type="common">Blood worm</name>
    <dbReference type="NCBI Taxonomy" id="40348"/>
    <lineage>
        <taxon>Eukaryota</taxon>
        <taxon>Metazoa</taxon>
        <taxon>Ecdysozoa</taxon>
        <taxon>Nematoda</taxon>
        <taxon>Chromadorea</taxon>
        <taxon>Rhabditida</taxon>
        <taxon>Rhabditina</taxon>
        <taxon>Rhabditomorpha</taxon>
        <taxon>Strongyloidea</taxon>
        <taxon>Strongylidae</taxon>
        <taxon>Strongylus</taxon>
    </lineage>
</organism>
<proteinExistence type="predicted"/>
<protein>
    <recommendedName>
        <fullName evidence="8">SEC63 domain-containing protein</fullName>
    </recommendedName>
</protein>
<reference evidence="9 10" key="1">
    <citation type="submission" date="2018-11" db="EMBL/GenBank/DDBJ databases">
        <authorList>
            <consortium name="Pathogen Informatics"/>
        </authorList>
    </citation>
    <scope>NUCLEOTIDE SEQUENCE [LARGE SCALE GENOMIC DNA]</scope>
</reference>
<dbReference type="GO" id="GO:0005783">
    <property type="term" value="C:endoplasmic reticulum"/>
    <property type="evidence" value="ECO:0007669"/>
    <property type="project" value="UniProtKB-SubCell"/>
</dbReference>
<sequence length="242" mass="27599">MGGCLLLYTRWSFHRCLPRRCTATSRISNSFRTKVESVFELLELDDDIRRDILRMEDVQLADVAKFCNNYPSIEVEHELESDAVNVGDSLLVNVTMERENHVNGLAPPVVAPLFPQKRKEEGWWLVVGDPAANALYSIKRLTINEKAKMQLDFVAQTAGRHEYKLYFICDSYLGADQEFDFSVKVEGILTIVEAESGEEMMIKISMTVSHSPLENPFVHNTGRCVRDVPVSYSFVEKCFCTF</sequence>
<dbReference type="GO" id="GO:0016020">
    <property type="term" value="C:membrane"/>
    <property type="evidence" value="ECO:0007669"/>
    <property type="project" value="UniProtKB-SubCell"/>
</dbReference>
<evidence type="ECO:0000256" key="4">
    <source>
        <dbReference type="ARBA" id="ARBA00022824"/>
    </source>
</evidence>
<feature type="domain" description="SEC63" evidence="8">
    <location>
        <begin position="24"/>
        <end position="182"/>
    </location>
</feature>
<dbReference type="Gene3D" id="2.60.40.150">
    <property type="entry name" value="C2 domain"/>
    <property type="match status" value="1"/>
</dbReference>
<keyword evidence="6" id="KW-0472">Membrane</keyword>
<dbReference type="OrthoDB" id="5575at2759"/>
<dbReference type="InterPro" id="IPR004179">
    <property type="entry name" value="Sec63-dom"/>
</dbReference>
<evidence type="ECO:0000256" key="7">
    <source>
        <dbReference type="ARBA" id="ARBA00023186"/>
    </source>
</evidence>
<keyword evidence="10" id="KW-1185">Reference proteome</keyword>
<evidence type="ECO:0000256" key="5">
    <source>
        <dbReference type="ARBA" id="ARBA00022989"/>
    </source>
</evidence>
<dbReference type="Gene3D" id="1.10.150.20">
    <property type="entry name" value="5' to 3' exonuclease, C-terminal subdomain"/>
    <property type="match status" value="1"/>
</dbReference>
<comment type="subcellular location">
    <subcellularLocation>
        <location evidence="2">Endoplasmic reticulum</location>
    </subcellularLocation>
    <subcellularLocation>
        <location evidence="1">Membrane</location>
        <topology evidence="1">Multi-pass membrane protein</topology>
    </subcellularLocation>
</comment>
<accession>A0A3P7IHG9</accession>
<keyword evidence="5" id="KW-1133">Transmembrane helix</keyword>
<keyword evidence="3" id="KW-0812">Transmembrane</keyword>
<dbReference type="InterPro" id="IPR035892">
    <property type="entry name" value="C2_domain_sf"/>
</dbReference>
<dbReference type="PANTHER" id="PTHR24075:SF5">
    <property type="entry name" value="U5 SMALL NUCLEAR RIBONUCLEOPROTEIN 200 KDA HELICASE"/>
    <property type="match status" value="1"/>
</dbReference>
<gene>
    <name evidence="9" type="ORF">SVUK_LOCUS7448</name>
</gene>